<sequence>MNKGNLNSRHFIQSEDKLRRMTSSKFFKQLEKLNNYS</sequence>
<name>A0A0W8FUH3_9ZZZZ</name>
<reference evidence="1" key="1">
    <citation type="journal article" date="2015" name="Proc. Natl. Acad. Sci. U.S.A.">
        <title>Networks of energetic and metabolic interactions define dynamics in microbial communities.</title>
        <authorList>
            <person name="Embree M."/>
            <person name="Liu J.K."/>
            <person name="Al-Bassam M.M."/>
            <person name="Zengler K."/>
        </authorList>
    </citation>
    <scope>NUCLEOTIDE SEQUENCE</scope>
</reference>
<comment type="caution">
    <text evidence="1">The sequence shown here is derived from an EMBL/GenBank/DDBJ whole genome shotgun (WGS) entry which is preliminary data.</text>
</comment>
<proteinExistence type="predicted"/>
<gene>
    <name evidence="1" type="ORF">ASZ90_005680</name>
</gene>
<organism evidence="1">
    <name type="scientific">hydrocarbon metagenome</name>
    <dbReference type="NCBI Taxonomy" id="938273"/>
    <lineage>
        <taxon>unclassified sequences</taxon>
        <taxon>metagenomes</taxon>
        <taxon>ecological metagenomes</taxon>
    </lineage>
</organism>
<dbReference type="AlphaFoldDB" id="A0A0W8FUH3"/>
<dbReference type="EMBL" id="LNQE01000844">
    <property type="protein sequence ID" value="KUG24568.1"/>
    <property type="molecule type" value="Genomic_DNA"/>
</dbReference>
<evidence type="ECO:0000313" key="1">
    <source>
        <dbReference type="EMBL" id="KUG24568.1"/>
    </source>
</evidence>
<accession>A0A0W8FUH3</accession>
<protein>
    <submittedName>
        <fullName evidence="1">Uncharacterized protein</fullName>
    </submittedName>
</protein>